<dbReference type="InterPro" id="IPR032675">
    <property type="entry name" value="LRR_dom_sf"/>
</dbReference>
<evidence type="ECO:0008006" key="3">
    <source>
        <dbReference type="Google" id="ProtNLM"/>
    </source>
</evidence>
<protein>
    <recommendedName>
        <fullName evidence="3">Leucine-rich repeat protein</fullName>
    </recommendedName>
</protein>
<dbReference type="Pfam" id="PF00560">
    <property type="entry name" value="LRR_1"/>
    <property type="match status" value="1"/>
</dbReference>
<dbReference type="Gene3D" id="3.80.10.10">
    <property type="entry name" value="Ribonuclease Inhibitor"/>
    <property type="match status" value="1"/>
</dbReference>
<dbReference type="Proteomes" id="UP000419144">
    <property type="component" value="Unassembled WGS sequence"/>
</dbReference>
<sequence length="305" mass="33325">MGNASWKDRCDRAATTGILTLNTQNIKSWSSLIKVLKKLTTLRIITITRSTLPDPVPYAFTAVSLWSTLVSLDLSHNGLTCACALGSEVPLPKKHAGEARSRITAAPVSNSSPDTTQLPLESLNISGNNLHMLPPLLATRFPRLRRLVCTENERMLDIPLSLARCIGPSKSLEVVSLQRNRLETFVLADSTVDEPFPALRELLLDENRLGGTVNLGLSADEGAPMMPSLRRITLDGQSGKEPLCCVDAAIFVHCPGLTSLSLRGNCTEEAIHDLLMQSAVYRKWQERKKDVVDKKLHAGGQAELI</sequence>
<dbReference type="VEuPathDB" id="TriTrypDB:LtaPh_2319000"/>
<dbReference type="OrthoDB" id="272149at2759"/>
<dbReference type="InterPro" id="IPR001611">
    <property type="entry name" value="Leu-rich_rpt"/>
</dbReference>
<comment type="caution">
    <text evidence="1">The sequence shown here is derived from an EMBL/GenBank/DDBJ whole genome shotgun (WGS) entry which is preliminary data.</text>
</comment>
<gene>
    <name evidence="1" type="ORF">LtaPh_2319000</name>
</gene>
<dbReference type="EMBL" id="BLBS01000030">
    <property type="protein sequence ID" value="GET88834.1"/>
    <property type="molecule type" value="Genomic_DNA"/>
</dbReference>
<evidence type="ECO:0000313" key="2">
    <source>
        <dbReference type="Proteomes" id="UP000419144"/>
    </source>
</evidence>
<proteinExistence type="predicted"/>
<dbReference type="InterPro" id="IPR052595">
    <property type="entry name" value="LRRC69/RLP"/>
</dbReference>
<reference evidence="1" key="1">
    <citation type="submission" date="2019-11" db="EMBL/GenBank/DDBJ databases">
        <title>Leishmania tarentolae CDS.</title>
        <authorList>
            <person name="Goto Y."/>
            <person name="Yamagishi J."/>
        </authorList>
    </citation>
    <scope>NUCLEOTIDE SEQUENCE [LARGE SCALE GENOMIC DNA]</scope>
    <source>
        <strain evidence="1">Parrot Tar II</strain>
    </source>
</reference>
<dbReference type="SUPFAM" id="SSF52047">
    <property type="entry name" value="RNI-like"/>
    <property type="match status" value="1"/>
</dbReference>
<keyword evidence="2" id="KW-1185">Reference proteome</keyword>
<dbReference type="PANTHER" id="PTHR48057">
    <property type="entry name" value="LEUCINE-RICH REPEAT SERINE/THREONINE-PROTEIN KINASE 1"/>
    <property type="match status" value="1"/>
</dbReference>
<dbReference type="AlphaFoldDB" id="A0A640KIF5"/>
<accession>A0A640KIF5</accession>
<name>A0A640KIF5_LEITA</name>
<organism evidence="1 2">
    <name type="scientific">Leishmania tarentolae</name>
    <name type="common">Sauroleishmania tarentolae</name>
    <dbReference type="NCBI Taxonomy" id="5689"/>
    <lineage>
        <taxon>Eukaryota</taxon>
        <taxon>Discoba</taxon>
        <taxon>Euglenozoa</taxon>
        <taxon>Kinetoplastea</taxon>
        <taxon>Metakinetoplastina</taxon>
        <taxon>Trypanosomatida</taxon>
        <taxon>Trypanosomatidae</taxon>
        <taxon>Leishmaniinae</taxon>
        <taxon>Leishmania</taxon>
        <taxon>lizard Leishmania</taxon>
    </lineage>
</organism>
<evidence type="ECO:0000313" key="1">
    <source>
        <dbReference type="EMBL" id="GET88834.1"/>
    </source>
</evidence>